<sequence length="296" mass="29822">MTVPNPTAAQPSPAPQPSPAWQPAPPSSNRPGRWIAVLLIVLGAIGALWAIAGGLVQGFSSHAATSSSATADAAGVEELRIDSSAAAFEIRFADVEEATLDVTTAGGPAQQWRLERSGDALVVDSDRGWRWFGFGIMFGDRVGEEQAVLTLPAALEHDGVDLTATVSAGSLDASADWGTASVDLSAGNVDIGGTADDLTVQVAAGEARLDVADVGTVGIDVSAGRVVGAISGDQPDAIDATVSAGSVELTIPDGEYAVTEDASAGSSDVRVVDDPSATSTIDVEVSAGSVRLSGQD</sequence>
<dbReference type="STRING" id="684552.SAMN04489719_2598"/>
<name>A0A1H1T773_9MICO</name>
<feature type="compositionally biased region" description="Low complexity" evidence="1">
    <location>
        <begin position="1"/>
        <end position="11"/>
    </location>
</feature>
<organism evidence="4 5">
    <name type="scientific">Agrococcus carbonis</name>
    <dbReference type="NCBI Taxonomy" id="684552"/>
    <lineage>
        <taxon>Bacteria</taxon>
        <taxon>Bacillati</taxon>
        <taxon>Actinomycetota</taxon>
        <taxon>Actinomycetes</taxon>
        <taxon>Micrococcales</taxon>
        <taxon>Microbacteriaceae</taxon>
        <taxon>Agrococcus</taxon>
    </lineage>
</organism>
<dbReference type="EMBL" id="LT629734">
    <property type="protein sequence ID" value="SDS56100.1"/>
    <property type="molecule type" value="Genomic_DNA"/>
</dbReference>
<protein>
    <submittedName>
        <fullName evidence="4">Putative adhesin</fullName>
    </submittedName>
</protein>
<gene>
    <name evidence="4" type="ORF">SAMN04489719_2598</name>
</gene>
<evidence type="ECO:0000313" key="5">
    <source>
        <dbReference type="Proteomes" id="UP000199649"/>
    </source>
</evidence>
<dbReference type="Pfam" id="PF13349">
    <property type="entry name" value="DUF4097"/>
    <property type="match status" value="1"/>
</dbReference>
<accession>A0A1H1T773</accession>
<keyword evidence="2" id="KW-1133">Transmembrane helix</keyword>
<keyword evidence="2" id="KW-0472">Membrane</keyword>
<evidence type="ECO:0000256" key="1">
    <source>
        <dbReference type="SAM" id="MobiDB-lite"/>
    </source>
</evidence>
<feature type="domain" description="DUF4097" evidence="3">
    <location>
        <begin position="76"/>
        <end position="292"/>
    </location>
</feature>
<evidence type="ECO:0000256" key="2">
    <source>
        <dbReference type="SAM" id="Phobius"/>
    </source>
</evidence>
<feature type="transmembrane region" description="Helical" evidence="2">
    <location>
        <begin position="34"/>
        <end position="56"/>
    </location>
</feature>
<keyword evidence="2" id="KW-0812">Transmembrane</keyword>
<reference evidence="5" key="1">
    <citation type="submission" date="2016-10" db="EMBL/GenBank/DDBJ databases">
        <authorList>
            <person name="Varghese N."/>
            <person name="Submissions S."/>
        </authorList>
    </citation>
    <scope>NUCLEOTIDE SEQUENCE [LARGE SCALE GENOMIC DNA]</scope>
    <source>
        <strain evidence="5">DSM 22965</strain>
    </source>
</reference>
<evidence type="ECO:0000313" key="4">
    <source>
        <dbReference type="EMBL" id="SDS56100.1"/>
    </source>
</evidence>
<evidence type="ECO:0000259" key="3">
    <source>
        <dbReference type="Pfam" id="PF13349"/>
    </source>
</evidence>
<dbReference type="RefSeq" id="WP_092667380.1">
    <property type="nucleotide sequence ID" value="NZ_LT629734.1"/>
</dbReference>
<dbReference type="InterPro" id="IPR025164">
    <property type="entry name" value="Toastrack_DUF4097"/>
</dbReference>
<dbReference type="AlphaFoldDB" id="A0A1H1T773"/>
<proteinExistence type="predicted"/>
<feature type="region of interest" description="Disordered" evidence="1">
    <location>
        <begin position="1"/>
        <end position="27"/>
    </location>
</feature>
<feature type="compositionally biased region" description="Pro residues" evidence="1">
    <location>
        <begin position="12"/>
        <end position="27"/>
    </location>
</feature>
<dbReference type="Proteomes" id="UP000199649">
    <property type="component" value="Chromosome I"/>
</dbReference>
<keyword evidence="5" id="KW-1185">Reference proteome</keyword>
<dbReference type="OrthoDB" id="4941235at2"/>